<evidence type="ECO:0000256" key="6">
    <source>
        <dbReference type="ARBA" id="ARBA00035023"/>
    </source>
</evidence>
<comment type="cofactor">
    <cofactor evidence="1">
        <name>Fe(2+)</name>
        <dbReference type="ChEBI" id="CHEBI:29033"/>
    </cofactor>
</comment>
<keyword evidence="10" id="KW-1185">Reference proteome</keyword>
<reference evidence="9 10" key="1">
    <citation type="submission" date="2024-07" db="EMBL/GenBank/DDBJ databases">
        <title>Section-level genome sequencing and comparative genomics of Aspergillus sections Usti and Cavernicolus.</title>
        <authorList>
            <consortium name="Lawrence Berkeley National Laboratory"/>
            <person name="Nybo J.L."/>
            <person name="Vesth T.C."/>
            <person name="Theobald S."/>
            <person name="Frisvad J.C."/>
            <person name="Larsen T.O."/>
            <person name="Kjaerboelling I."/>
            <person name="Rothschild-Mancinelli K."/>
            <person name="Lyhne E.K."/>
            <person name="Kogle M.E."/>
            <person name="Barry K."/>
            <person name="Clum A."/>
            <person name="Na H."/>
            <person name="Ledsgaard L."/>
            <person name="Lin J."/>
            <person name="Lipzen A."/>
            <person name="Kuo A."/>
            <person name="Riley R."/>
            <person name="Mondo S."/>
            <person name="Labutti K."/>
            <person name="Haridas S."/>
            <person name="Pangalinan J."/>
            <person name="Salamov A.A."/>
            <person name="Simmons B.A."/>
            <person name="Magnuson J.K."/>
            <person name="Chen J."/>
            <person name="Drula E."/>
            <person name="Henrissat B."/>
            <person name="Wiebenga A."/>
            <person name="Lubbers R.J."/>
            <person name="Gomes A.C."/>
            <person name="Makela M.R."/>
            <person name="Stajich J."/>
            <person name="Grigoriev I.V."/>
            <person name="Mortensen U.H."/>
            <person name="De Vries R.P."/>
            <person name="Baker S.E."/>
            <person name="Andersen M.R."/>
        </authorList>
    </citation>
    <scope>NUCLEOTIDE SEQUENCE [LARGE SCALE GENOMIC DNA]</scope>
    <source>
        <strain evidence="9 10">CBS 588.65</strain>
    </source>
</reference>
<evidence type="ECO:0000256" key="1">
    <source>
        <dbReference type="ARBA" id="ARBA00001954"/>
    </source>
</evidence>
<evidence type="ECO:0000256" key="4">
    <source>
        <dbReference type="ARBA" id="ARBA00023004"/>
    </source>
</evidence>
<evidence type="ECO:0000256" key="2">
    <source>
        <dbReference type="ARBA" id="ARBA00022964"/>
    </source>
</evidence>
<name>A0ABR4GS50_9EURO</name>
<evidence type="ECO:0000256" key="5">
    <source>
        <dbReference type="ARBA" id="ARBA00035013"/>
    </source>
</evidence>
<dbReference type="Proteomes" id="UP001610334">
    <property type="component" value="Unassembled WGS sequence"/>
</dbReference>
<evidence type="ECO:0000313" key="10">
    <source>
        <dbReference type="Proteomes" id="UP001610334"/>
    </source>
</evidence>
<dbReference type="Pfam" id="PF07063">
    <property type="entry name" value="HGLS"/>
    <property type="match status" value="1"/>
</dbReference>
<comment type="similarity">
    <text evidence="5">Belongs to the 2-oxoadipate dioxygenase/decarboxylase family.</text>
</comment>
<comment type="caution">
    <text evidence="9">The sequence shown here is derived from an EMBL/GenBank/DDBJ whole genome shotgun (WGS) entry which is preliminary data.</text>
</comment>
<dbReference type="EMBL" id="JBFXLT010000251">
    <property type="protein sequence ID" value="KAL2801752.1"/>
    <property type="molecule type" value="Genomic_DNA"/>
</dbReference>
<dbReference type="SMART" id="SM01150">
    <property type="entry name" value="DUF1338"/>
    <property type="match status" value="1"/>
</dbReference>
<dbReference type="Gene3D" id="3.10.180.80">
    <property type="entry name" value="Uncharacterised protein PF07063, DUF1338"/>
    <property type="match status" value="1"/>
</dbReference>
<proteinExistence type="inferred from homology"/>
<protein>
    <recommendedName>
        <fullName evidence="7">2-oxoadipate dioxygenase/decarboxylase</fullName>
        <ecNumber evidence="6">1.13.11.93</ecNumber>
    </recommendedName>
    <alternativeName>
        <fullName evidence="8">2-hydroxyglutarate synthase</fullName>
    </alternativeName>
</protein>
<evidence type="ECO:0000256" key="8">
    <source>
        <dbReference type="ARBA" id="ARBA00035045"/>
    </source>
</evidence>
<sequence length="389" mass="43876">MQTTQLDGQCPLGRNLAVLAINSERINADELRTRFFEALSEMYRAEVPMYGDLLQIVKDVDDARHGAIRLGTEHELRAIKRLFALFGMHPVGYYDLTVVGFPLHGTAFRPLTTSSLEKNPFRVFTTVLRHDLLFHSTREAVDKILKGRDLFTPRLCEMIACAERESTISAQEANDPIFESLKIFKWHSRSTVSIDAYARLKSEHPMVADIACFPGAHINHLTPRTLDINLIQREMLRRGLPAKDAIEGPPPRQCPVLLRQTSFKALEERVMFDDGHGQIVLGTHTARFGEFEQRGAALLSFAIRNAANVSGHHFHHILYNSFRKFPDSWEELRVGGLVYFCYRVTGAAKLGVSVPRRGSLDRLLELGLLDLAKQDLPWQAPLISTPATP</sequence>
<evidence type="ECO:0000256" key="7">
    <source>
        <dbReference type="ARBA" id="ARBA00035034"/>
    </source>
</evidence>
<dbReference type="InterPro" id="IPR047869">
    <property type="entry name" value="YdcJ_bac-like"/>
</dbReference>
<gene>
    <name evidence="9" type="ORF">BJX63DRAFT_426545</name>
</gene>
<keyword evidence="2" id="KW-0223">Dioxygenase</keyword>
<accession>A0ABR4GS50</accession>
<evidence type="ECO:0000313" key="9">
    <source>
        <dbReference type="EMBL" id="KAL2801752.1"/>
    </source>
</evidence>
<keyword evidence="4" id="KW-0408">Iron</keyword>
<dbReference type="PANTHER" id="PTHR39479">
    <property type="match status" value="1"/>
</dbReference>
<dbReference type="InterPro" id="IPR009770">
    <property type="entry name" value="HGLS"/>
</dbReference>
<dbReference type="PANTHER" id="PTHR39479:SF2">
    <property type="entry name" value="2-OXOADIPATE DIOXYGENASE_DECARBOXYLASE"/>
    <property type="match status" value="1"/>
</dbReference>
<evidence type="ECO:0000256" key="3">
    <source>
        <dbReference type="ARBA" id="ARBA00023002"/>
    </source>
</evidence>
<keyword evidence="3" id="KW-0560">Oxidoreductase</keyword>
<dbReference type="CDD" id="cd16348">
    <property type="entry name" value="VOC_YdcJ_like"/>
    <property type="match status" value="1"/>
</dbReference>
<dbReference type="EC" id="1.13.11.93" evidence="6"/>
<organism evidence="9 10">
    <name type="scientific">Aspergillus granulosus</name>
    <dbReference type="NCBI Taxonomy" id="176169"/>
    <lineage>
        <taxon>Eukaryota</taxon>
        <taxon>Fungi</taxon>
        <taxon>Dikarya</taxon>
        <taxon>Ascomycota</taxon>
        <taxon>Pezizomycotina</taxon>
        <taxon>Eurotiomycetes</taxon>
        <taxon>Eurotiomycetidae</taxon>
        <taxon>Eurotiales</taxon>
        <taxon>Aspergillaceae</taxon>
        <taxon>Aspergillus</taxon>
        <taxon>Aspergillus subgen. Nidulantes</taxon>
    </lineage>
</organism>